<accession>A0AAN8BSV8</accession>
<reference evidence="2 3" key="1">
    <citation type="journal article" date="2023" name="Mol. Biol. Evol.">
        <title>Genomics of Secondarily Temperate Adaptation in the Only Non-Antarctic Icefish.</title>
        <authorList>
            <person name="Rivera-Colon A.G."/>
            <person name="Rayamajhi N."/>
            <person name="Minhas B.F."/>
            <person name="Madrigal G."/>
            <person name="Bilyk K.T."/>
            <person name="Yoon V."/>
            <person name="Hune M."/>
            <person name="Gregory S."/>
            <person name="Cheng C.H.C."/>
            <person name="Catchen J.M."/>
        </authorList>
    </citation>
    <scope>NUCLEOTIDE SEQUENCE [LARGE SCALE GENOMIC DNA]</scope>
    <source>
        <tissue evidence="2">White muscle</tissue>
    </source>
</reference>
<evidence type="ECO:0000313" key="3">
    <source>
        <dbReference type="Proteomes" id="UP001331515"/>
    </source>
</evidence>
<feature type="compositionally biased region" description="Basic and acidic residues" evidence="1">
    <location>
        <begin position="87"/>
        <end position="108"/>
    </location>
</feature>
<organism evidence="2 3">
    <name type="scientific">Champsocephalus gunnari</name>
    <name type="common">Mackerel icefish</name>
    <dbReference type="NCBI Taxonomy" id="52237"/>
    <lineage>
        <taxon>Eukaryota</taxon>
        <taxon>Metazoa</taxon>
        <taxon>Chordata</taxon>
        <taxon>Craniata</taxon>
        <taxon>Vertebrata</taxon>
        <taxon>Euteleostomi</taxon>
        <taxon>Actinopterygii</taxon>
        <taxon>Neopterygii</taxon>
        <taxon>Teleostei</taxon>
        <taxon>Neoteleostei</taxon>
        <taxon>Acanthomorphata</taxon>
        <taxon>Eupercaria</taxon>
        <taxon>Perciformes</taxon>
        <taxon>Notothenioidei</taxon>
        <taxon>Channichthyidae</taxon>
        <taxon>Champsocephalus</taxon>
    </lineage>
</organism>
<protein>
    <submittedName>
        <fullName evidence="2">Uncharacterized protein</fullName>
    </submittedName>
</protein>
<comment type="caution">
    <text evidence="2">The sequence shown here is derived from an EMBL/GenBank/DDBJ whole genome shotgun (WGS) entry which is preliminary data.</text>
</comment>
<dbReference type="AlphaFoldDB" id="A0AAN8BSV8"/>
<dbReference type="EMBL" id="JAURVH010001536">
    <property type="protein sequence ID" value="KAK5890996.1"/>
    <property type="molecule type" value="Genomic_DNA"/>
</dbReference>
<feature type="region of interest" description="Disordered" evidence="1">
    <location>
        <begin position="77"/>
        <end position="108"/>
    </location>
</feature>
<evidence type="ECO:0000313" key="2">
    <source>
        <dbReference type="EMBL" id="KAK5890996.1"/>
    </source>
</evidence>
<keyword evidence="3" id="KW-1185">Reference proteome</keyword>
<gene>
    <name evidence="2" type="ORF">CgunFtcFv8_018294</name>
</gene>
<sequence length="108" mass="12418">MQRSPPIGRVNLICPVLEKDLQYSPRPAEEEEEEEEVVVVEEELQEEEVVVPEEEEEVVGGQQTLHVCCTVRVREAEGAHGQQPLLRENKRRGEERRGGGEDWDRNET</sequence>
<proteinExistence type="predicted"/>
<evidence type="ECO:0000256" key="1">
    <source>
        <dbReference type="SAM" id="MobiDB-lite"/>
    </source>
</evidence>
<name>A0AAN8BSV8_CHAGU</name>
<dbReference type="Proteomes" id="UP001331515">
    <property type="component" value="Unassembled WGS sequence"/>
</dbReference>